<dbReference type="EMBL" id="AVOT02015354">
    <property type="protein sequence ID" value="MBW0499612.1"/>
    <property type="molecule type" value="Genomic_DNA"/>
</dbReference>
<organism evidence="2 3">
    <name type="scientific">Austropuccinia psidii MF-1</name>
    <dbReference type="NCBI Taxonomy" id="1389203"/>
    <lineage>
        <taxon>Eukaryota</taxon>
        <taxon>Fungi</taxon>
        <taxon>Dikarya</taxon>
        <taxon>Basidiomycota</taxon>
        <taxon>Pucciniomycotina</taxon>
        <taxon>Pucciniomycetes</taxon>
        <taxon>Pucciniales</taxon>
        <taxon>Sphaerophragmiaceae</taxon>
        <taxon>Austropuccinia</taxon>
    </lineage>
</organism>
<name>A0A9Q3DCP3_9BASI</name>
<dbReference type="AlphaFoldDB" id="A0A9Q3DCP3"/>
<feature type="compositionally biased region" description="Polar residues" evidence="1">
    <location>
        <begin position="208"/>
        <end position="225"/>
    </location>
</feature>
<accession>A0A9Q3DCP3</accession>
<gene>
    <name evidence="2" type="ORF">O181_039327</name>
</gene>
<feature type="region of interest" description="Disordered" evidence="1">
    <location>
        <begin position="188"/>
        <end position="236"/>
    </location>
</feature>
<dbReference type="Proteomes" id="UP000765509">
    <property type="component" value="Unassembled WGS sequence"/>
</dbReference>
<reference evidence="2" key="1">
    <citation type="submission" date="2021-03" db="EMBL/GenBank/DDBJ databases">
        <title>Draft genome sequence of rust myrtle Austropuccinia psidii MF-1, a brazilian biotype.</title>
        <authorList>
            <person name="Quecine M.C."/>
            <person name="Pachon D.M.R."/>
            <person name="Bonatelli M.L."/>
            <person name="Correr F.H."/>
            <person name="Franceschini L.M."/>
            <person name="Leite T.F."/>
            <person name="Margarido G.R.A."/>
            <person name="Almeida C.A."/>
            <person name="Ferrarezi J.A."/>
            <person name="Labate C.A."/>
        </authorList>
    </citation>
    <scope>NUCLEOTIDE SEQUENCE</scope>
    <source>
        <strain evidence="2">MF-1</strain>
    </source>
</reference>
<proteinExistence type="predicted"/>
<keyword evidence="3" id="KW-1185">Reference proteome</keyword>
<evidence type="ECO:0000313" key="3">
    <source>
        <dbReference type="Proteomes" id="UP000765509"/>
    </source>
</evidence>
<protein>
    <submittedName>
        <fullName evidence="2">Uncharacterized protein</fullName>
    </submittedName>
</protein>
<sequence length="253" mass="27910">MTSSGHFDPVLGQGKRLLPTFQPKIFKVPFLLCCSGPSSSNIRLFLWSKKDGPFGKELPVFAAPTPDGTSGYSDLTSSRKRDVTRWTNVGGPIPVGGRPIYSISEVPISRINTKGVVNRIRWISAFPPDPEAEGSDQLDDEEAEIVHNSICHPSSTSPSHPPSKRFQSHIIARTPRTFQPTFDTLPASLSSSTTRPAFIPAVRPSPIPQSRYSPIVTSQQLQPVDSSSRRREELSPLPFSAAQVFQQREHWPI</sequence>
<evidence type="ECO:0000256" key="1">
    <source>
        <dbReference type="SAM" id="MobiDB-lite"/>
    </source>
</evidence>
<comment type="caution">
    <text evidence="2">The sequence shown here is derived from an EMBL/GenBank/DDBJ whole genome shotgun (WGS) entry which is preliminary data.</text>
</comment>
<evidence type="ECO:0000313" key="2">
    <source>
        <dbReference type="EMBL" id="MBW0499612.1"/>
    </source>
</evidence>